<sequence>MAAPTEIHMQAASRVLRDIKQAPGQGQFFPASSSLQLKAFSDSDWAA</sequence>
<keyword evidence="2" id="KW-1185">Reference proteome</keyword>
<dbReference type="EMBL" id="LXQA011170784">
    <property type="protein sequence ID" value="MCI87621.1"/>
    <property type="molecule type" value="Genomic_DNA"/>
</dbReference>
<feature type="non-terminal residue" evidence="1">
    <location>
        <position position="47"/>
    </location>
</feature>
<dbReference type="AlphaFoldDB" id="A0A392VKV6"/>
<evidence type="ECO:0000313" key="1">
    <source>
        <dbReference type="EMBL" id="MCI87621.1"/>
    </source>
</evidence>
<dbReference type="Proteomes" id="UP000265520">
    <property type="component" value="Unassembled WGS sequence"/>
</dbReference>
<dbReference type="PANTHER" id="PTHR11439">
    <property type="entry name" value="GAG-POL-RELATED RETROTRANSPOSON"/>
    <property type="match status" value="1"/>
</dbReference>
<proteinExistence type="predicted"/>
<comment type="caution">
    <text evidence="1">The sequence shown here is derived from an EMBL/GenBank/DDBJ whole genome shotgun (WGS) entry which is preliminary data.</text>
</comment>
<dbReference type="PANTHER" id="PTHR11439:SF463">
    <property type="entry name" value="REVERSE TRANSCRIPTASE TY1_COPIA-TYPE DOMAIN-CONTAINING PROTEIN"/>
    <property type="match status" value="1"/>
</dbReference>
<protein>
    <submittedName>
        <fullName evidence="1">Copia protein</fullName>
    </submittedName>
</protein>
<evidence type="ECO:0000313" key="2">
    <source>
        <dbReference type="Proteomes" id="UP000265520"/>
    </source>
</evidence>
<accession>A0A392VKV6</accession>
<name>A0A392VKV6_9FABA</name>
<reference evidence="1 2" key="1">
    <citation type="journal article" date="2018" name="Front. Plant Sci.">
        <title>Red Clover (Trifolium pratense) and Zigzag Clover (T. medium) - A Picture of Genomic Similarities and Differences.</title>
        <authorList>
            <person name="Dluhosova J."/>
            <person name="Istvanek J."/>
            <person name="Nedelnik J."/>
            <person name="Repkova J."/>
        </authorList>
    </citation>
    <scope>NUCLEOTIDE SEQUENCE [LARGE SCALE GENOMIC DNA]</scope>
    <source>
        <strain evidence="2">cv. 10/8</strain>
        <tissue evidence="1">Leaf</tissue>
    </source>
</reference>
<organism evidence="1 2">
    <name type="scientific">Trifolium medium</name>
    <dbReference type="NCBI Taxonomy" id="97028"/>
    <lineage>
        <taxon>Eukaryota</taxon>
        <taxon>Viridiplantae</taxon>
        <taxon>Streptophyta</taxon>
        <taxon>Embryophyta</taxon>
        <taxon>Tracheophyta</taxon>
        <taxon>Spermatophyta</taxon>
        <taxon>Magnoliopsida</taxon>
        <taxon>eudicotyledons</taxon>
        <taxon>Gunneridae</taxon>
        <taxon>Pentapetalae</taxon>
        <taxon>rosids</taxon>
        <taxon>fabids</taxon>
        <taxon>Fabales</taxon>
        <taxon>Fabaceae</taxon>
        <taxon>Papilionoideae</taxon>
        <taxon>50 kb inversion clade</taxon>
        <taxon>NPAAA clade</taxon>
        <taxon>Hologalegina</taxon>
        <taxon>IRL clade</taxon>
        <taxon>Trifolieae</taxon>
        <taxon>Trifolium</taxon>
    </lineage>
</organism>